<dbReference type="Pfam" id="PF08695">
    <property type="entry name" value="Coa1"/>
    <property type="match status" value="1"/>
</dbReference>
<comment type="caution">
    <text evidence="2">The sequence shown here is derived from an EMBL/GenBank/DDBJ whole genome shotgun (WGS) entry which is preliminary data.</text>
</comment>
<gene>
    <name evidence="2" type="ORF">F1003_04580</name>
</gene>
<proteinExistence type="predicted"/>
<evidence type="ECO:0000313" key="2">
    <source>
        <dbReference type="EMBL" id="MTE26202.1"/>
    </source>
</evidence>
<dbReference type="InterPro" id="IPR014807">
    <property type="entry name" value="Coa1"/>
</dbReference>
<evidence type="ECO:0008006" key="4">
    <source>
        <dbReference type="Google" id="ProtNLM"/>
    </source>
</evidence>
<evidence type="ECO:0000256" key="1">
    <source>
        <dbReference type="SAM" id="Phobius"/>
    </source>
</evidence>
<accession>A0A7K1GA80</accession>
<keyword evidence="3" id="KW-1185">Reference proteome</keyword>
<keyword evidence="1" id="KW-1133">Transmembrane helix</keyword>
<organism evidence="2 3">
    <name type="scientific">Winogradskyella ouciana</name>
    <dbReference type="NCBI Taxonomy" id="2608631"/>
    <lineage>
        <taxon>Bacteria</taxon>
        <taxon>Pseudomonadati</taxon>
        <taxon>Bacteroidota</taxon>
        <taxon>Flavobacteriia</taxon>
        <taxon>Flavobacteriales</taxon>
        <taxon>Flavobacteriaceae</taxon>
        <taxon>Winogradskyella</taxon>
    </lineage>
</organism>
<feature type="transmembrane region" description="Helical" evidence="1">
    <location>
        <begin position="14"/>
        <end position="40"/>
    </location>
</feature>
<name>A0A7K1GA80_9FLAO</name>
<dbReference type="RefSeq" id="WP_155088041.1">
    <property type="nucleotide sequence ID" value="NZ_WJYA01000004.1"/>
</dbReference>
<dbReference type="EMBL" id="WJYA01000004">
    <property type="protein sequence ID" value="MTE26202.1"/>
    <property type="molecule type" value="Genomic_DNA"/>
</dbReference>
<sequence>MEEQRQKSWFSRNWGWVLGGGCLTLIIIVVLFFGSIIFGVSKMFTSSTPYKYAMEQAFTNEEVIAILGEPIESDGIMQGNISLNGDDGEADFRIPIKGPNGEARIVVVAYKDYGEWVYEKLYVQIKETKEAINLLDKGLEGN</sequence>
<keyword evidence="1" id="KW-0812">Transmembrane</keyword>
<keyword evidence="1" id="KW-0472">Membrane</keyword>
<dbReference type="Proteomes" id="UP000447545">
    <property type="component" value="Unassembled WGS sequence"/>
</dbReference>
<evidence type="ECO:0000313" key="3">
    <source>
        <dbReference type="Proteomes" id="UP000447545"/>
    </source>
</evidence>
<protein>
    <recommendedName>
        <fullName evidence="4">Cytochrome oxidase complex assembly protein 1</fullName>
    </recommendedName>
</protein>
<reference evidence="2 3" key="1">
    <citation type="submission" date="2019-11" db="EMBL/GenBank/DDBJ databases">
        <title>Winogradskyella ouciana sp. nov., isolated from the hadal seawater of the Mariana Trench.</title>
        <authorList>
            <person name="Liu R."/>
        </authorList>
    </citation>
    <scope>NUCLEOTIDE SEQUENCE [LARGE SCALE GENOMIC DNA]</scope>
    <source>
        <strain evidence="2 3">ZXX205</strain>
    </source>
</reference>
<dbReference type="AlphaFoldDB" id="A0A7K1GA80"/>